<evidence type="ECO:0000313" key="3">
    <source>
        <dbReference type="Proteomes" id="UP001321498"/>
    </source>
</evidence>
<dbReference type="Proteomes" id="UP001321498">
    <property type="component" value="Chromosome"/>
</dbReference>
<sequence length="77" mass="8068">MVFIIAVNTALVGLLGAAVTSSSGGGTVLTVVVGAVVAVIFFVLSLWLGGRRYFQLWPTWRAVNPTGPQQEAAPRPD</sequence>
<organism evidence="2 3">
    <name type="scientific">Naasia aerilata</name>
    <dbReference type="NCBI Taxonomy" id="1162966"/>
    <lineage>
        <taxon>Bacteria</taxon>
        <taxon>Bacillati</taxon>
        <taxon>Actinomycetota</taxon>
        <taxon>Actinomycetes</taxon>
        <taxon>Micrococcales</taxon>
        <taxon>Microbacteriaceae</taxon>
        <taxon>Naasia</taxon>
    </lineage>
</organism>
<dbReference type="EMBL" id="AP027731">
    <property type="protein sequence ID" value="BDZ45613.1"/>
    <property type="molecule type" value="Genomic_DNA"/>
</dbReference>
<dbReference type="RefSeq" id="WP_286278877.1">
    <property type="nucleotide sequence ID" value="NZ_AP027731.1"/>
</dbReference>
<accession>A0ABM8GBL1</accession>
<keyword evidence="1" id="KW-0812">Transmembrane</keyword>
<name>A0ABM8GBL1_9MICO</name>
<feature type="transmembrane region" description="Helical" evidence="1">
    <location>
        <begin position="27"/>
        <end position="48"/>
    </location>
</feature>
<keyword evidence="1" id="KW-0472">Membrane</keyword>
<keyword evidence="1" id="KW-1133">Transmembrane helix</keyword>
<proteinExistence type="predicted"/>
<evidence type="ECO:0000313" key="2">
    <source>
        <dbReference type="EMBL" id="BDZ45613.1"/>
    </source>
</evidence>
<keyword evidence="3" id="KW-1185">Reference proteome</keyword>
<protein>
    <submittedName>
        <fullName evidence="2">Uncharacterized protein</fullName>
    </submittedName>
</protein>
<reference evidence="3" key="1">
    <citation type="journal article" date="2019" name="Int. J. Syst. Evol. Microbiol.">
        <title>The Global Catalogue of Microorganisms (GCM) 10K type strain sequencing project: providing services to taxonomists for standard genome sequencing and annotation.</title>
        <authorList>
            <consortium name="The Broad Institute Genomics Platform"/>
            <consortium name="The Broad Institute Genome Sequencing Center for Infectious Disease"/>
            <person name="Wu L."/>
            <person name="Ma J."/>
        </authorList>
    </citation>
    <scope>NUCLEOTIDE SEQUENCE [LARGE SCALE GENOMIC DNA]</scope>
    <source>
        <strain evidence="3">NBRC 108725</strain>
    </source>
</reference>
<gene>
    <name evidence="2" type="ORF">GCM10025866_15220</name>
</gene>
<evidence type="ECO:0000256" key="1">
    <source>
        <dbReference type="SAM" id="Phobius"/>
    </source>
</evidence>